<gene>
    <name evidence="2" type="ORF">S03H2_50592</name>
</gene>
<feature type="non-terminal residue" evidence="2">
    <location>
        <position position="1"/>
    </location>
</feature>
<accession>X1IKF5</accession>
<evidence type="ECO:0000259" key="1">
    <source>
        <dbReference type="Pfam" id="PF01208"/>
    </source>
</evidence>
<dbReference type="Gene3D" id="3.20.20.210">
    <property type="match status" value="1"/>
</dbReference>
<dbReference type="PANTHER" id="PTHR47099:SF1">
    <property type="entry name" value="METHYLCOBAMIDE:COM METHYLTRANSFERASE MTBA"/>
    <property type="match status" value="1"/>
</dbReference>
<evidence type="ECO:0000313" key="2">
    <source>
        <dbReference type="EMBL" id="GAH66589.1"/>
    </source>
</evidence>
<organism evidence="2">
    <name type="scientific">marine sediment metagenome</name>
    <dbReference type="NCBI Taxonomy" id="412755"/>
    <lineage>
        <taxon>unclassified sequences</taxon>
        <taxon>metagenomes</taxon>
        <taxon>ecological metagenomes</taxon>
    </lineage>
</organism>
<reference evidence="2" key="1">
    <citation type="journal article" date="2014" name="Front. Microbiol.">
        <title>High frequency of phylogenetically diverse reductive dehalogenase-homologous genes in deep subseafloor sedimentary metagenomes.</title>
        <authorList>
            <person name="Kawai M."/>
            <person name="Futagami T."/>
            <person name="Toyoda A."/>
            <person name="Takaki Y."/>
            <person name="Nishi S."/>
            <person name="Hori S."/>
            <person name="Arai W."/>
            <person name="Tsubouchi T."/>
            <person name="Morono Y."/>
            <person name="Uchiyama I."/>
            <person name="Ito T."/>
            <person name="Fujiyama A."/>
            <person name="Inagaki F."/>
            <person name="Takami H."/>
        </authorList>
    </citation>
    <scope>NUCLEOTIDE SEQUENCE</scope>
    <source>
        <strain evidence="2">Expedition CK06-06</strain>
    </source>
</reference>
<dbReference type="InterPro" id="IPR000257">
    <property type="entry name" value="Uroporphyrinogen_deCOase"/>
</dbReference>
<dbReference type="InterPro" id="IPR038071">
    <property type="entry name" value="UROD/MetE-like_sf"/>
</dbReference>
<dbReference type="Pfam" id="PF01208">
    <property type="entry name" value="URO-D"/>
    <property type="match status" value="1"/>
</dbReference>
<dbReference type="GO" id="GO:0006779">
    <property type="term" value="P:porphyrin-containing compound biosynthetic process"/>
    <property type="evidence" value="ECO:0007669"/>
    <property type="project" value="InterPro"/>
</dbReference>
<proteinExistence type="predicted"/>
<name>X1IKF5_9ZZZZ</name>
<dbReference type="PANTHER" id="PTHR47099">
    <property type="entry name" value="METHYLCOBAMIDE:COM METHYLTRANSFERASE MTBA"/>
    <property type="match status" value="1"/>
</dbReference>
<protein>
    <recommendedName>
        <fullName evidence="1">Uroporphyrinogen decarboxylase (URO-D) domain-containing protein</fullName>
    </recommendedName>
</protein>
<dbReference type="AlphaFoldDB" id="X1IKF5"/>
<feature type="domain" description="Uroporphyrinogen decarboxylase (URO-D)" evidence="1">
    <location>
        <begin position="52"/>
        <end position="224"/>
    </location>
</feature>
<dbReference type="EMBL" id="BARU01032048">
    <property type="protein sequence ID" value="GAH66589.1"/>
    <property type="molecule type" value="Genomic_DNA"/>
</dbReference>
<sequence length="228" mass="26647">GAAKALTRRRDQGLWTHYGHLFIWENMRQSMGDFCLYESLLLDPDWIRDYNRVYTDFFKAHYRALMEEAGKPDGIWVYEDLGYRNGLFCSPKVYEELIFPYFKELVDFFHSYDLPVVLHTCGGIEQALPLIVEAGFDALNPMEVKAGCDVLRFADHYGDKLAFIGGLDARLFESGDRELIRREVVRVVDGMKERGARYVFGSDHSISTNVQYDDFRYALEVYREHMLY</sequence>
<dbReference type="GO" id="GO:0004853">
    <property type="term" value="F:uroporphyrinogen decarboxylase activity"/>
    <property type="evidence" value="ECO:0007669"/>
    <property type="project" value="InterPro"/>
</dbReference>
<dbReference type="SUPFAM" id="SSF51726">
    <property type="entry name" value="UROD/MetE-like"/>
    <property type="match status" value="1"/>
</dbReference>
<dbReference type="InterPro" id="IPR052024">
    <property type="entry name" value="Methanogen_methyltrans"/>
</dbReference>
<comment type="caution">
    <text evidence="2">The sequence shown here is derived from an EMBL/GenBank/DDBJ whole genome shotgun (WGS) entry which is preliminary data.</text>
</comment>